<dbReference type="EMBL" id="FLUP01000001">
    <property type="protein sequence ID" value="SBW04754.1"/>
    <property type="molecule type" value="Genomic_DNA"/>
</dbReference>
<protein>
    <submittedName>
        <fullName evidence="1">Uncharacterized protein</fullName>
    </submittedName>
</protein>
<proteinExistence type="predicted"/>
<evidence type="ECO:0000313" key="1">
    <source>
        <dbReference type="EMBL" id="SBW04754.1"/>
    </source>
</evidence>
<reference evidence="1" key="1">
    <citation type="submission" date="2016-04" db="EMBL/GenBank/DDBJ databases">
        <authorList>
            <person name="Evans L.H."/>
            <person name="Alamgir A."/>
            <person name="Owens N."/>
            <person name="Weber N.D."/>
            <person name="Virtaneva K."/>
            <person name="Barbian K."/>
            <person name="Babar A."/>
            <person name="Rosenke K."/>
        </authorList>
    </citation>
    <scope>NUCLEOTIDE SEQUENCE</scope>
    <source>
        <strain evidence="1">92-2</strain>
    </source>
</reference>
<accession>A0A212JZ62</accession>
<dbReference type="AlphaFoldDB" id="A0A212JZ62"/>
<gene>
    <name evidence="1" type="ORF">KM92DES2_11967</name>
</gene>
<dbReference type="RefSeq" id="WP_227118037.1">
    <property type="nucleotide sequence ID" value="NZ_LT598928.1"/>
</dbReference>
<organism evidence="1">
    <name type="scientific">uncultured Desulfovibrio sp</name>
    <dbReference type="NCBI Taxonomy" id="167968"/>
    <lineage>
        <taxon>Bacteria</taxon>
        <taxon>Pseudomonadati</taxon>
        <taxon>Thermodesulfobacteriota</taxon>
        <taxon>Desulfovibrionia</taxon>
        <taxon>Desulfovibrionales</taxon>
        <taxon>Desulfovibrionaceae</taxon>
        <taxon>Desulfovibrio</taxon>
        <taxon>environmental samples</taxon>
    </lineage>
</organism>
<sequence>MKSNSGAGASVSSGADYQARVAASILAMAICGMSTDFICPEEIKIMSFETAEEIDDIVLETNTGRSVYIQAKVNISFSLSKNGDLKSVLSQFKSQHCLNGKDSDIYILATSMRSSKKVIYDLRTALNAYSSCESRFFFRDQSQEFKKIIKEIICILNKIEPICGENIVDKIIKKSCVNIISVESGDAFEKAIILSLASHGYENPDAIWGKIISDCISFSKLRKTIIVDNFISEYKKFKHAGRDINDSPRVNNFFQVDMGKMDFLVGKEFIFCDVPEDSYFPTGFTIMEFYRFDELGNERLSFSETTFLFGGSGPIPLIFRAATAAGLLRLIKKHYVDTENLAINIIDSNLTGDYETDQIAEVHRGRLKMAALSNKEMLRCLHCGRYLHSEGYTVELGPLNEPSIGNIHPECIKPSDRVLGTIQLPFFHDYPELMNFDVKSWMAAAMNGQMGLPSDGFAGAYIGWGGLTPRDANGKYLVAFKLKDGTEEIACRRNNLECLTKSEAEEMVLTVNCMIQAKKYKKNPFCYTEQSKIFGDRATLLATVGGKERLIPVEKAYVRLYEERLVQRYNRPGSWYAPLFYLRNYETSEIIVVEESIVFILSDPLEFKNYLSNWADVNFNMPAYEVTCLLSDNAFDEFMRLVVSNGWSAILNPIFDPSNKQLVSGFPVYPIEFLYKIYRNIE</sequence>
<name>A0A212JZ62_9BACT</name>